<dbReference type="PANTHER" id="PTHR11547:SF38">
    <property type="entry name" value="ARGININE KINASE 1-RELATED"/>
    <property type="match status" value="1"/>
</dbReference>
<feature type="region of interest" description="Disordered" evidence="8">
    <location>
        <begin position="22"/>
        <end position="97"/>
    </location>
</feature>
<keyword evidence="5 7" id="KW-0067">ATP-binding</keyword>
<dbReference type="Proteomes" id="UP000054408">
    <property type="component" value="Unassembled WGS sequence"/>
</dbReference>
<evidence type="ECO:0000256" key="8">
    <source>
        <dbReference type="SAM" id="MobiDB-lite"/>
    </source>
</evidence>
<dbReference type="GeneID" id="25569208"/>
<proteinExistence type="inferred from homology"/>
<keyword evidence="12" id="KW-1185">Reference proteome</keyword>
<evidence type="ECO:0000313" key="12">
    <source>
        <dbReference type="Proteomes" id="UP000054408"/>
    </source>
</evidence>
<keyword evidence="2 7" id="KW-0808">Transferase</keyword>
<dbReference type="Gene3D" id="3.30.590.10">
    <property type="entry name" value="Glutamine synthetase/guanido kinase, catalytic domain"/>
    <property type="match status" value="1"/>
</dbReference>
<comment type="caution">
    <text evidence="7">Lacks conserved residue(s) required for the propagation of feature annotation.</text>
</comment>
<dbReference type="RefSeq" id="XP_013752911.1">
    <property type="nucleotide sequence ID" value="XM_013897457.1"/>
</dbReference>
<dbReference type="GO" id="GO:0005615">
    <property type="term" value="C:extracellular space"/>
    <property type="evidence" value="ECO:0007669"/>
    <property type="project" value="TreeGrafter"/>
</dbReference>
<accession>A0A0L0DTU8</accession>
<keyword evidence="4 7" id="KW-0418">Kinase</keyword>
<evidence type="ECO:0000259" key="9">
    <source>
        <dbReference type="PROSITE" id="PS51509"/>
    </source>
</evidence>
<evidence type="ECO:0000256" key="2">
    <source>
        <dbReference type="ARBA" id="ARBA00022679"/>
    </source>
</evidence>
<feature type="compositionally biased region" description="Basic residues" evidence="8">
    <location>
        <begin position="50"/>
        <end position="62"/>
    </location>
</feature>
<dbReference type="OMA" id="HMRVIAM"/>
<comment type="similarity">
    <text evidence="1 6">Belongs to the ATP:guanido phosphotransferase family.</text>
</comment>
<dbReference type="GO" id="GO:0046314">
    <property type="term" value="P:phosphocreatine biosynthetic process"/>
    <property type="evidence" value="ECO:0007669"/>
    <property type="project" value="InterPro"/>
</dbReference>
<dbReference type="Pfam" id="PF02807">
    <property type="entry name" value="ATP-gua_PtransN"/>
    <property type="match status" value="1"/>
</dbReference>
<feature type="binding site" evidence="7">
    <location>
        <begin position="203"/>
        <end position="207"/>
    </location>
    <ligand>
        <name>ATP</name>
        <dbReference type="ChEBI" id="CHEBI:30616"/>
    </ligand>
</feature>
<dbReference type="Gene3D" id="1.10.135.10">
    <property type="entry name" value="ATP:guanido phosphotransferase, N-terminal domain"/>
    <property type="match status" value="1"/>
</dbReference>
<dbReference type="eggNOG" id="KOG3581">
    <property type="taxonomic scope" value="Eukaryota"/>
</dbReference>
<protein>
    <submittedName>
        <fullName evidence="11">Uncharacterized protein</fullName>
    </submittedName>
</protein>
<dbReference type="InterPro" id="IPR000749">
    <property type="entry name" value="ATP-guanido_PTrfase"/>
</dbReference>
<dbReference type="EMBL" id="GL349503">
    <property type="protein sequence ID" value="KNC55759.1"/>
    <property type="molecule type" value="Genomic_DNA"/>
</dbReference>
<organism evidence="11 12">
    <name type="scientific">Thecamonas trahens ATCC 50062</name>
    <dbReference type="NCBI Taxonomy" id="461836"/>
    <lineage>
        <taxon>Eukaryota</taxon>
        <taxon>Apusozoa</taxon>
        <taxon>Apusomonadida</taxon>
        <taxon>Apusomonadidae</taxon>
        <taxon>Thecamonas</taxon>
    </lineage>
</organism>
<dbReference type="OrthoDB" id="432281at2759"/>
<keyword evidence="3 7" id="KW-0547">Nucleotide-binding</keyword>
<dbReference type="GO" id="GO:0005524">
    <property type="term" value="F:ATP binding"/>
    <property type="evidence" value="ECO:0007669"/>
    <property type="project" value="UniProtKB-UniRule"/>
</dbReference>
<evidence type="ECO:0000256" key="1">
    <source>
        <dbReference type="ARBA" id="ARBA00006798"/>
    </source>
</evidence>
<dbReference type="InterPro" id="IPR036802">
    <property type="entry name" value="ATP-guanido_PTrfase_N_sf"/>
</dbReference>
<reference evidence="11 12" key="1">
    <citation type="submission" date="2010-05" db="EMBL/GenBank/DDBJ databases">
        <title>The Genome Sequence of Thecamonas trahens ATCC 50062.</title>
        <authorList>
            <consortium name="The Broad Institute Genome Sequencing Platform"/>
            <person name="Russ C."/>
            <person name="Cuomo C."/>
            <person name="Shea T."/>
            <person name="Young S.K."/>
            <person name="Zeng Q."/>
            <person name="Koehrsen M."/>
            <person name="Haas B."/>
            <person name="Borodovsky M."/>
            <person name="Guigo R."/>
            <person name="Alvarado L."/>
            <person name="Berlin A."/>
            <person name="Bochicchio J."/>
            <person name="Borenstein D."/>
            <person name="Chapman S."/>
            <person name="Chen Z."/>
            <person name="Freedman E."/>
            <person name="Gellesch M."/>
            <person name="Goldberg J."/>
            <person name="Griggs A."/>
            <person name="Gujja S."/>
            <person name="Heilman E."/>
            <person name="Heiman D."/>
            <person name="Hepburn T."/>
            <person name="Howarth C."/>
            <person name="Jen D."/>
            <person name="Larson L."/>
            <person name="Mehta T."/>
            <person name="Park D."/>
            <person name="Pearson M."/>
            <person name="Roberts A."/>
            <person name="Saif S."/>
            <person name="Shenoy N."/>
            <person name="Sisk P."/>
            <person name="Stolte C."/>
            <person name="Sykes S."/>
            <person name="Thomson T."/>
            <person name="Walk T."/>
            <person name="White J."/>
            <person name="Yandava C."/>
            <person name="Burger G."/>
            <person name="Gray M.W."/>
            <person name="Holland P.W.H."/>
            <person name="King N."/>
            <person name="Lang F.B.F."/>
            <person name="Roger A.J."/>
            <person name="Ruiz-Trillo I."/>
            <person name="Lander E."/>
            <person name="Nusbaum C."/>
        </authorList>
    </citation>
    <scope>NUCLEOTIDE SEQUENCE [LARGE SCALE GENOMIC DNA]</scope>
    <source>
        <strain evidence="11 12">ATCC 50062</strain>
    </source>
</reference>
<dbReference type="PANTHER" id="PTHR11547">
    <property type="entry name" value="ARGININE OR CREATINE KINASE"/>
    <property type="match status" value="1"/>
</dbReference>
<name>A0A0L0DTU8_THETB</name>
<evidence type="ECO:0000256" key="4">
    <source>
        <dbReference type="ARBA" id="ARBA00022777"/>
    </source>
</evidence>
<feature type="compositionally biased region" description="Low complexity" evidence="8">
    <location>
        <begin position="77"/>
        <end position="97"/>
    </location>
</feature>
<evidence type="ECO:0000313" key="11">
    <source>
        <dbReference type="EMBL" id="KNC55759.1"/>
    </source>
</evidence>
<evidence type="ECO:0000256" key="6">
    <source>
        <dbReference type="PROSITE-ProRule" id="PRU00842"/>
    </source>
</evidence>
<gene>
    <name evidence="11" type="ORF">AMSG_11157</name>
</gene>
<dbReference type="InterPro" id="IPR022414">
    <property type="entry name" value="ATP-guanido_PTrfase_cat"/>
</dbReference>
<dbReference type="STRING" id="461836.A0A0L0DTU8"/>
<evidence type="ECO:0000256" key="5">
    <source>
        <dbReference type="ARBA" id="ARBA00022840"/>
    </source>
</evidence>
<dbReference type="AlphaFoldDB" id="A0A0L0DTU8"/>
<dbReference type="GO" id="GO:0004111">
    <property type="term" value="F:creatine kinase activity"/>
    <property type="evidence" value="ECO:0007669"/>
    <property type="project" value="InterPro"/>
</dbReference>
<dbReference type="PROSITE" id="PS51509">
    <property type="entry name" value="PHOSPHAGEN_KINASE_N"/>
    <property type="match status" value="1"/>
</dbReference>
<dbReference type="Pfam" id="PF00217">
    <property type="entry name" value="ATP-gua_Ptrans"/>
    <property type="match status" value="1"/>
</dbReference>
<dbReference type="SUPFAM" id="SSF48034">
    <property type="entry name" value="Guanido kinase N-terminal domain"/>
    <property type="match status" value="1"/>
</dbReference>
<dbReference type="SUPFAM" id="SSF55931">
    <property type="entry name" value="Glutamine synthetase/guanido kinase"/>
    <property type="match status" value="1"/>
</dbReference>
<evidence type="ECO:0000256" key="7">
    <source>
        <dbReference type="PROSITE-ProRule" id="PRU00843"/>
    </source>
</evidence>
<feature type="binding site" evidence="7">
    <location>
        <begin position="362"/>
        <end position="366"/>
    </location>
    <ligand>
        <name>ATP</name>
        <dbReference type="ChEBI" id="CHEBI:30616"/>
    </ligand>
</feature>
<feature type="binding site" evidence="7">
    <location>
        <begin position="389"/>
        <end position="394"/>
    </location>
    <ligand>
        <name>ATP</name>
        <dbReference type="ChEBI" id="CHEBI:30616"/>
    </ligand>
</feature>
<evidence type="ECO:0000256" key="3">
    <source>
        <dbReference type="ARBA" id="ARBA00022741"/>
    </source>
</evidence>
<evidence type="ECO:0000259" key="10">
    <source>
        <dbReference type="PROSITE" id="PS51510"/>
    </source>
</evidence>
<sequence>MTITSDTDTVAADTTAAAAAAAADSAAAAATDDDDVGAESRKARGLPPKGKGKGKKKKKKTKSRTDSPKSLDLSGLPGDQGWPAADADAATTLPDDYPPLVDGPRALARKHLTPLVWSALGSEVTPEGDSISRMLRPVLADPSRTPGIYVGAASSYSAFAAFLRPLVAEFHGVEPGALAPDVDAWETAELAKMNHVENPMVKRIQLSAVRNYADLPFSPLATAASRADVLARAVEALGSGWSFEAVPLPDAVSDDWATLAADALIPGGYLPPQQTVGMDEGYPDGRAVFFGTDRHAAETAVVWVNHEDHILVVVRRTDGDLVAATNSIHAILDLLSHAHAFARDDNVGYLATSPAQVGTGLSVGAWVQVNELDRKAVKAICAKFACRARKLAAQAKDEPGTSLYAVSNRTRLGFSPATYVLTVSCVVAELVTTDAMTAFMTSGDASALTQS</sequence>
<dbReference type="InterPro" id="IPR014746">
    <property type="entry name" value="Gln_synth/guanido_kin_cat_dom"/>
</dbReference>
<feature type="domain" description="Phosphagen kinase C-terminal" evidence="10">
    <location>
        <begin position="200"/>
        <end position="437"/>
    </location>
</feature>
<dbReference type="PROSITE" id="PS51510">
    <property type="entry name" value="PHOSPHAGEN_KINASE_C"/>
    <property type="match status" value="1"/>
</dbReference>
<feature type="domain" description="Phosphagen kinase N-terminal" evidence="9">
    <location>
        <begin position="89"/>
        <end position="172"/>
    </location>
</feature>
<dbReference type="InterPro" id="IPR022413">
    <property type="entry name" value="ATP-guanido_PTrfase_N"/>
</dbReference>